<dbReference type="SUPFAM" id="SSF82199">
    <property type="entry name" value="SET domain"/>
    <property type="match status" value="1"/>
</dbReference>
<dbReference type="PROSITE" id="PS50280">
    <property type="entry name" value="SET"/>
    <property type="match status" value="1"/>
</dbReference>
<reference evidence="5 6" key="1">
    <citation type="submission" date="2024-01" db="EMBL/GenBank/DDBJ databases">
        <title>The complete chloroplast genome sequence of Lithospermum erythrorhizon: insights into the phylogenetic relationship among Boraginaceae species and the maternal lineages of purple gromwells.</title>
        <authorList>
            <person name="Okada T."/>
            <person name="Watanabe K."/>
        </authorList>
    </citation>
    <scope>NUCLEOTIDE SEQUENCE [LARGE SCALE GENOMIC DNA]</scope>
</reference>
<sequence length="559" mass="63258">MDMLEVEGAKKENAKVEAGIPLVLELSEHDTLFEKKKKLLENVGFSPNKPVWLKSSFSHRHLKCVLDLLLQEARIICSNEVELYFSELDAATHPLGFSSSRNELEALHFIISVIDKVQTTGQHIMVRILEDLRDSTVKMIHEVGSGVADSTKIVPESICEKEKNLLQWGERNGVRRKIDITYVEGAGRGAIATEGLNINDIVLEIPISIVISEELVRYSDMLPILEKIDGLSPETMLLLWSMKEKHDQNSKHKLYFDTLPQSFDTGLSFGVEAVMALDGTLLLEEIIQAKEHLRTQYDKLFPALCINHPDIFHPEMYTWEHFLWACELWYTNSMKIMFKDGHLRTCLVPIAGFLNHSTCPHILHYSKVDSATNTLKFRLSRPCSAGDQIFLSYGKLSSSHLLTFYGFLPQGDNPYDIIPLDIEVAQDEGYENGDPFSSWSTHMLRGTWLSKTHGIYHYGLPYPLLAYLRQIRGVILTRNALTQENLEVDLETLADLSSTFESMMEALGESTLDDRETVSWDVKLALDFKSLHKKIIASILASCAAGCELIQNELQNLTT</sequence>
<dbReference type="PANTHER" id="PTHR13271:SF103">
    <property type="entry name" value="N-METHYLTRANSFERASE DOMAIN AND SET DOMAIN CONTAINING PROTEIN-RELATED"/>
    <property type="match status" value="1"/>
</dbReference>
<dbReference type="InterPro" id="IPR001214">
    <property type="entry name" value="SET_dom"/>
</dbReference>
<organism evidence="5 6">
    <name type="scientific">Lithospermum erythrorhizon</name>
    <name type="common">Purple gromwell</name>
    <name type="synonym">Lithospermum officinale var. erythrorhizon</name>
    <dbReference type="NCBI Taxonomy" id="34254"/>
    <lineage>
        <taxon>Eukaryota</taxon>
        <taxon>Viridiplantae</taxon>
        <taxon>Streptophyta</taxon>
        <taxon>Embryophyta</taxon>
        <taxon>Tracheophyta</taxon>
        <taxon>Spermatophyta</taxon>
        <taxon>Magnoliopsida</taxon>
        <taxon>eudicotyledons</taxon>
        <taxon>Gunneridae</taxon>
        <taxon>Pentapetalae</taxon>
        <taxon>asterids</taxon>
        <taxon>lamiids</taxon>
        <taxon>Boraginales</taxon>
        <taxon>Boraginaceae</taxon>
        <taxon>Boraginoideae</taxon>
        <taxon>Lithospermeae</taxon>
        <taxon>Lithospermum</taxon>
    </lineage>
</organism>
<dbReference type="Proteomes" id="UP001454036">
    <property type="component" value="Unassembled WGS sequence"/>
</dbReference>
<evidence type="ECO:0000313" key="5">
    <source>
        <dbReference type="EMBL" id="GAA0174405.1"/>
    </source>
</evidence>
<dbReference type="Gene3D" id="3.90.1420.10">
    <property type="entry name" value="Rubisco LSMT, substrate-binding domain"/>
    <property type="match status" value="1"/>
</dbReference>
<evidence type="ECO:0000256" key="3">
    <source>
        <dbReference type="ARBA" id="ARBA00022691"/>
    </source>
</evidence>
<keyword evidence="3" id="KW-0949">S-adenosyl-L-methionine</keyword>
<dbReference type="CDD" id="cd10527">
    <property type="entry name" value="SET_LSMT"/>
    <property type="match status" value="1"/>
</dbReference>
<comment type="caution">
    <text evidence="5">The sequence shown here is derived from an EMBL/GenBank/DDBJ whole genome shotgun (WGS) entry which is preliminary data.</text>
</comment>
<dbReference type="Gene3D" id="3.90.1410.10">
    <property type="entry name" value="set domain protein methyltransferase, domain 1"/>
    <property type="match status" value="1"/>
</dbReference>
<name>A0AAV3REW5_LITER</name>
<dbReference type="Pfam" id="PF00856">
    <property type="entry name" value="SET"/>
    <property type="match status" value="1"/>
</dbReference>
<keyword evidence="6" id="KW-1185">Reference proteome</keyword>
<gene>
    <name evidence="5" type="ORF">LIER_27801</name>
</gene>
<dbReference type="GO" id="GO:0032259">
    <property type="term" value="P:methylation"/>
    <property type="evidence" value="ECO:0007669"/>
    <property type="project" value="UniProtKB-KW"/>
</dbReference>
<proteinExistence type="predicted"/>
<evidence type="ECO:0000256" key="1">
    <source>
        <dbReference type="ARBA" id="ARBA00022603"/>
    </source>
</evidence>
<dbReference type="GO" id="GO:0016279">
    <property type="term" value="F:protein-lysine N-methyltransferase activity"/>
    <property type="evidence" value="ECO:0007669"/>
    <property type="project" value="TreeGrafter"/>
</dbReference>
<dbReference type="InterPro" id="IPR036464">
    <property type="entry name" value="Rubisco_LSMT_subst-bd_sf"/>
</dbReference>
<keyword evidence="1 5" id="KW-0489">Methyltransferase</keyword>
<dbReference type="FunFam" id="3.90.1410.10:FF:000011">
    <property type="entry name" value="Transcription factor, E2F and DP-related"/>
    <property type="match status" value="1"/>
</dbReference>
<dbReference type="InterPro" id="IPR050600">
    <property type="entry name" value="SETD3_SETD6_MTase"/>
</dbReference>
<accession>A0AAV3REW5</accession>
<feature type="domain" description="SET" evidence="4">
    <location>
        <begin position="176"/>
        <end position="394"/>
    </location>
</feature>
<keyword evidence="2" id="KW-0808">Transferase</keyword>
<dbReference type="PANTHER" id="PTHR13271">
    <property type="entry name" value="UNCHARACTERIZED PUTATIVE METHYLTRANSFERASE"/>
    <property type="match status" value="1"/>
</dbReference>
<protein>
    <submittedName>
        <fullName evidence="5">Methyltransferase</fullName>
    </submittedName>
</protein>
<dbReference type="AlphaFoldDB" id="A0AAV3REW5"/>
<evidence type="ECO:0000259" key="4">
    <source>
        <dbReference type="PROSITE" id="PS50280"/>
    </source>
</evidence>
<evidence type="ECO:0000313" key="6">
    <source>
        <dbReference type="Proteomes" id="UP001454036"/>
    </source>
</evidence>
<evidence type="ECO:0000256" key="2">
    <source>
        <dbReference type="ARBA" id="ARBA00022679"/>
    </source>
</evidence>
<dbReference type="EMBL" id="BAABME010009063">
    <property type="protein sequence ID" value="GAA0174405.1"/>
    <property type="molecule type" value="Genomic_DNA"/>
</dbReference>
<dbReference type="InterPro" id="IPR046341">
    <property type="entry name" value="SET_dom_sf"/>
</dbReference>